<evidence type="ECO:0000313" key="2">
    <source>
        <dbReference type="Proteomes" id="UP001159427"/>
    </source>
</evidence>
<sequence>MGRRLRNRLDLLTPSLETHVEARQYSTMVSRTADRGLHKFNAGDSVLARNFGRGGKWVRGVVTEVLGYRHYIVKVAGNLWKRHIDQLLRRPADVASTRGFSASN</sequence>
<keyword evidence="2" id="KW-1185">Reference proteome</keyword>
<reference evidence="1 2" key="1">
    <citation type="submission" date="2022-05" db="EMBL/GenBank/DDBJ databases">
        <authorList>
            <consortium name="Genoscope - CEA"/>
            <person name="William W."/>
        </authorList>
    </citation>
    <scope>NUCLEOTIDE SEQUENCE [LARGE SCALE GENOMIC DNA]</scope>
</reference>
<gene>
    <name evidence="1" type="ORF">PEVE_00027858</name>
</gene>
<proteinExistence type="predicted"/>
<evidence type="ECO:0000313" key="1">
    <source>
        <dbReference type="EMBL" id="CAH3194456.1"/>
    </source>
</evidence>
<organism evidence="1 2">
    <name type="scientific">Porites evermanni</name>
    <dbReference type="NCBI Taxonomy" id="104178"/>
    <lineage>
        <taxon>Eukaryota</taxon>
        <taxon>Metazoa</taxon>
        <taxon>Cnidaria</taxon>
        <taxon>Anthozoa</taxon>
        <taxon>Hexacorallia</taxon>
        <taxon>Scleractinia</taxon>
        <taxon>Fungiina</taxon>
        <taxon>Poritidae</taxon>
        <taxon>Porites</taxon>
    </lineage>
</organism>
<dbReference type="EMBL" id="CALNXI010003845">
    <property type="protein sequence ID" value="CAH3194456.1"/>
    <property type="molecule type" value="Genomic_DNA"/>
</dbReference>
<dbReference type="Proteomes" id="UP001159427">
    <property type="component" value="Unassembled WGS sequence"/>
</dbReference>
<comment type="caution">
    <text evidence="1">The sequence shown here is derived from an EMBL/GenBank/DDBJ whole genome shotgun (WGS) entry which is preliminary data.</text>
</comment>
<name>A0ABN8SUB1_9CNID</name>
<protein>
    <submittedName>
        <fullName evidence="1">Uncharacterized protein</fullName>
    </submittedName>
</protein>
<accession>A0ABN8SUB1</accession>